<organism evidence="2 3">
    <name type="scientific">Streptomyces rubradiris</name>
    <name type="common">Streptomyces achromogenes subsp. rubradiris</name>
    <dbReference type="NCBI Taxonomy" id="285531"/>
    <lineage>
        <taxon>Bacteria</taxon>
        <taxon>Bacillati</taxon>
        <taxon>Actinomycetota</taxon>
        <taxon>Actinomycetes</taxon>
        <taxon>Kitasatosporales</taxon>
        <taxon>Streptomycetaceae</taxon>
        <taxon>Streptomyces</taxon>
    </lineage>
</organism>
<protein>
    <recommendedName>
        <fullName evidence="4">Transposase</fullName>
    </recommendedName>
</protein>
<proteinExistence type="predicted"/>
<keyword evidence="3" id="KW-1185">Reference proteome</keyword>
<feature type="compositionally biased region" description="Low complexity" evidence="1">
    <location>
        <begin position="49"/>
        <end position="61"/>
    </location>
</feature>
<evidence type="ECO:0000256" key="1">
    <source>
        <dbReference type="SAM" id="MobiDB-lite"/>
    </source>
</evidence>
<comment type="caution">
    <text evidence="2">The sequence shown here is derived from an EMBL/GenBank/DDBJ whole genome shotgun (WGS) entry which is preliminary data.</text>
</comment>
<dbReference type="EMBL" id="BNEA01000015">
    <property type="protein sequence ID" value="GHI56616.1"/>
    <property type="molecule type" value="Genomic_DNA"/>
</dbReference>
<reference evidence="3" key="1">
    <citation type="submission" date="2023-07" db="EMBL/GenBank/DDBJ databases">
        <title>Whole genome shotgun sequence of Streptomyces achromogenes subsp. rubradiris NBRC 14000.</title>
        <authorList>
            <person name="Komaki H."/>
            <person name="Tamura T."/>
        </authorList>
    </citation>
    <scope>NUCLEOTIDE SEQUENCE [LARGE SCALE GENOMIC DNA]</scope>
    <source>
        <strain evidence="3">NBRC 14000</strain>
    </source>
</reference>
<evidence type="ECO:0008006" key="4">
    <source>
        <dbReference type="Google" id="ProtNLM"/>
    </source>
</evidence>
<evidence type="ECO:0000313" key="2">
    <source>
        <dbReference type="EMBL" id="GHI56616.1"/>
    </source>
</evidence>
<name>A0ABQ3RL95_STRRR</name>
<feature type="region of interest" description="Disordered" evidence="1">
    <location>
        <begin position="47"/>
        <end position="76"/>
    </location>
</feature>
<accession>A0ABQ3RL95</accession>
<sequence>MLTGVQGATKAKYRRLVEQNMAPWSKSRFVRDGEGGITREMVQQWVNDPSAGAPARTAAARPAPPQWPSRSRSKAG</sequence>
<dbReference type="Proteomes" id="UP000646738">
    <property type="component" value="Unassembled WGS sequence"/>
</dbReference>
<gene>
    <name evidence="2" type="ORF">Srubr_64620</name>
</gene>
<evidence type="ECO:0000313" key="3">
    <source>
        <dbReference type="Proteomes" id="UP000646738"/>
    </source>
</evidence>